<comment type="similarity">
    <text evidence="4">Belongs to the MsrA Met sulfoxide reductase family.</text>
</comment>
<keyword evidence="1 4" id="KW-0560">Oxidoreductase</keyword>
<evidence type="ECO:0000256" key="2">
    <source>
        <dbReference type="ARBA" id="ARBA00047806"/>
    </source>
</evidence>
<evidence type="ECO:0000256" key="1">
    <source>
        <dbReference type="ARBA" id="ARBA00023002"/>
    </source>
</evidence>
<evidence type="ECO:0000256" key="4">
    <source>
        <dbReference type="HAMAP-Rule" id="MF_01401"/>
    </source>
</evidence>
<dbReference type="InterPro" id="IPR002569">
    <property type="entry name" value="Met_Sox_Rdtase_MsrA_dom"/>
</dbReference>
<dbReference type="Pfam" id="PF01625">
    <property type="entry name" value="PMSR"/>
    <property type="match status" value="1"/>
</dbReference>
<dbReference type="GO" id="GO:0008113">
    <property type="term" value="F:peptide-methionine (S)-S-oxide reductase activity"/>
    <property type="evidence" value="ECO:0007669"/>
    <property type="project" value="UniProtKB-UniRule"/>
</dbReference>
<evidence type="ECO:0000259" key="5">
    <source>
        <dbReference type="Pfam" id="PF01625"/>
    </source>
</evidence>
<organism evidence="6 7">
    <name type="scientific">Anaerococcus porci</name>
    <dbReference type="NCBI Taxonomy" id="2652269"/>
    <lineage>
        <taxon>Bacteria</taxon>
        <taxon>Bacillati</taxon>
        <taxon>Bacillota</taxon>
        <taxon>Tissierellia</taxon>
        <taxon>Tissierellales</taxon>
        <taxon>Peptoniphilaceae</taxon>
        <taxon>Anaerococcus</taxon>
    </lineage>
</organism>
<dbReference type="GO" id="GO:0005737">
    <property type="term" value="C:cytoplasm"/>
    <property type="evidence" value="ECO:0007669"/>
    <property type="project" value="TreeGrafter"/>
</dbReference>
<dbReference type="EC" id="1.8.4.11" evidence="4"/>
<dbReference type="InterPro" id="IPR050162">
    <property type="entry name" value="MsrA_MetSO_reductase"/>
</dbReference>
<dbReference type="PANTHER" id="PTHR42799">
    <property type="entry name" value="MITOCHONDRIAL PEPTIDE METHIONINE SULFOXIDE REDUCTASE"/>
    <property type="match status" value="1"/>
</dbReference>
<comment type="caution">
    <text evidence="6">The sequence shown here is derived from an EMBL/GenBank/DDBJ whole genome shotgun (WGS) entry which is preliminary data.</text>
</comment>
<dbReference type="EMBL" id="VULQ01000002">
    <property type="protein sequence ID" value="MSS77267.1"/>
    <property type="molecule type" value="Genomic_DNA"/>
</dbReference>
<protein>
    <recommendedName>
        <fullName evidence="4">Peptide methionine sulfoxide reductase MsrA</fullName>
        <shortName evidence="4">Protein-methionine-S-oxide reductase</shortName>
        <ecNumber evidence="4">1.8.4.11</ecNumber>
    </recommendedName>
    <alternativeName>
        <fullName evidence="4">Peptide-methionine (S)-S-oxide reductase</fullName>
        <shortName evidence="4">Peptide Met(O) reductase</shortName>
    </alternativeName>
</protein>
<proteinExistence type="inferred from homology"/>
<dbReference type="Gene3D" id="3.30.1060.10">
    <property type="entry name" value="Peptide methionine sulphoxide reductase MsrA"/>
    <property type="match status" value="1"/>
</dbReference>
<dbReference type="AlphaFoldDB" id="A0A6N7VTX0"/>
<feature type="domain" description="Peptide methionine sulphoxide reductase MsrA" evidence="5">
    <location>
        <begin position="5"/>
        <end position="152"/>
    </location>
</feature>
<sequence>MKKIIYLAGGCFWGVEAYFKDIKGVKNTKVGYANGNTEKTSYEDLKQTDHAETVAVQFDGDEKTLKRILDYFYYIIDPFSINKQGNDVGRQYRTGIYADDELNLSFAKKFLEEKQKNEDRKIMVEVDKLLNFVVAEDYHQDYLEKNPRGYCHIDLLDKPDLD</sequence>
<comment type="catalytic activity">
    <reaction evidence="3 4">
        <text>[thioredoxin]-disulfide + L-methionine + H2O = L-methionine (S)-S-oxide + [thioredoxin]-dithiol</text>
        <dbReference type="Rhea" id="RHEA:19993"/>
        <dbReference type="Rhea" id="RHEA-COMP:10698"/>
        <dbReference type="Rhea" id="RHEA-COMP:10700"/>
        <dbReference type="ChEBI" id="CHEBI:15377"/>
        <dbReference type="ChEBI" id="CHEBI:29950"/>
        <dbReference type="ChEBI" id="CHEBI:50058"/>
        <dbReference type="ChEBI" id="CHEBI:57844"/>
        <dbReference type="ChEBI" id="CHEBI:58772"/>
        <dbReference type="EC" id="1.8.4.11"/>
    </reaction>
</comment>
<evidence type="ECO:0000256" key="3">
    <source>
        <dbReference type="ARBA" id="ARBA00048782"/>
    </source>
</evidence>
<reference evidence="6 7" key="1">
    <citation type="submission" date="2019-08" db="EMBL/GenBank/DDBJ databases">
        <title>In-depth cultivation of the pig gut microbiome towards novel bacterial diversity and tailored functional studies.</title>
        <authorList>
            <person name="Wylensek D."/>
            <person name="Hitch T.C.A."/>
            <person name="Clavel T."/>
        </authorList>
    </citation>
    <scope>NUCLEOTIDE SEQUENCE [LARGE SCALE GENOMIC DNA]</scope>
    <source>
        <strain evidence="6 7">WCA-380-WT-2B</strain>
    </source>
</reference>
<accession>A0A6N7VTX0</accession>
<dbReference type="RefSeq" id="WP_154539239.1">
    <property type="nucleotide sequence ID" value="NZ_VULQ01000002.1"/>
</dbReference>
<dbReference type="HAMAP" id="MF_01401">
    <property type="entry name" value="MsrA"/>
    <property type="match status" value="1"/>
</dbReference>
<evidence type="ECO:0000313" key="6">
    <source>
        <dbReference type="EMBL" id="MSS77267.1"/>
    </source>
</evidence>
<dbReference type="InterPro" id="IPR036509">
    <property type="entry name" value="Met_Sox_Rdtase_MsrA_sf"/>
</dbReference>
<comment type="catalytic activity">
    <reaction evidence="2 4">
        <text>L-methionyl-[protein] + [thioredoxin]-disulfide + H2O = L-methionyl-(S)-S-oxide-[protein] + [thioredoxin]-dithiol</text>
        <dbReference type="Rhea" id="RHEA:14217"/>
        <dbReference type="Rhea" id="RHEA-COMP:10698"/>
        <dbReference type="Rhea" id="RHEA-COMP:10700"/>
        <dbReference type="Rhea" id="RHEA-COMP:12313"/>
        <dbReference type="Rhea" id="RHEA-COMP:12315"/>
        <dbReference type="ChEBI" id="CHEBI:15377"/>
        <dbReference type="ChEBI" id="CHEBI:16044"/>
        <dbReference type="ChEBI" id="CHEBI:29950"/>
        <dbReference type="ChEBI" id="CHEBI:44120"/>
        <dbReference type="ChEBI" id="CHEBI:50058"/>
        <dbReference type="EC" id="1.8.4.11"/>
    </reaction>
</comment>
<dbReference type="GO" id="GO:0034599">
    <property type="term" value="P:cellular response to oxidative stress"/>
    <property type="evidence" value="ECO:0007669"/>
    <property type="project" value="TreeGrafter"/>
</dbReference>
<dbReference type="PANTHER" id="PTHR42799:SF2">
    <property type="entry name" value="MITOCHONDRIAL PEPTIDE METHIONINE SULFOXIDE REDUCTASE"/>
    <property type="match status" value="1"/>
</dbReference>
<dbReference type="SUPFAM" id="SSF55068">
    <property type="entry name" value="Peptide methionine sulfoxide reductase"/>
    <property type="match status" value="1"/>
</dbReference>
<gene>
    <name evidence="4 6" type="primary">msrA</name>
    <name evidence="6" type="ORF">FYJ26_02335</name>
</gene>
<name>A0A6N7VTX0_9FIRM</name>
<dbReference type="Proteomes" id="UP000441925">
    <property type="component" value="Unassembled WGS sequence"/>
</dbReference>
<feature type="active site" evidence="4">
    <location>
        <position position="11"/>
    </location>
</feature>
<comment type="function">
    <text evidence="4">Has an important function as a repair enzyme for proteins that have been inactivated by oxidation. Catalyzes the reversible oxidation-reduction of methionine sulfoxide in proteins to methionine.</text>
</comment>
<evidence type="ECO:0000313" key="7">
    <source>
        <dbReference type="Proteomes" id="UP000441925"/>
    </source>
</evidence>
<dbReference type="NCBIfam" id="TIGR00401">
    <property type="entry name" value="msrA"/>
    <property type="match status" value="1"/>
</dbReference>
<keyword evidence="7" id="KW-1185">Reference proteome</keyword>